<protein>
    <submittedName>
        <fullName evidence="1">Uncharacterized protein</fullName>
    </submittedName>
</protein>
<accession>A0A510X4C7</accession>
<name>A0A510X4C7_9GAMM</name>
<dbReference type="OrthoDB" id="6400654at2"/>
<dbReference type="RefSeq" id="WP_146801517.1">
    <property type="nucleotide sequence ID" value="NZ_BJUK01000004.1"/>
</dbReference>
<sequence>MSSYKERFVSAINYTKKIGLEPGETPIPWRKKISVKKARDVLFLSRDVLDALGMRQSSDLAMNCVAVHFELQRAIYHYLNMKTYITIGDIFFSDYIYCEMSHESIEKEMTNPVLGEPIKSHVWLTLPDGSILDCTGEAHLDLIFGREEHPLEECLSFIPPDKNIEDGYRRPFLVGPEFMVRAGVFTNPNA</sequence>
<dbReference type="AlphaFoldDB" id="A0A510X4C7"/>
<keyword evidence="2" id="KW-1185">Reference proteome</keyword>
<proteinExistence type="predicted"/>
<evidence type="ECO:0000313" key="1">
    <source>
        <dbReference type="EMBL" id="GEK46239.1"/>
    </source>
</evidence>
<reference evidence="1 2" key="1">
    <citation type="submission" date="2019-07" db="EMBL/GenBank/DDBJ databases">
        <title>Whole genome shotgun sequence of Halomonas pacifica NBRC 102220.</title>
        <authorList>
            <person name="Hosoyama A."/>
            <person name="Uohara A."/>
            <person name="Ohji S."/>
            <person name="Ichikawa N."/>
        </authorList>
    </citation>
    <scope>NUCLEOTIDE SEQUENCE [LARGE SCALE GENOMIC DNA]</scope>
    <source>
        <strain evidence="1 2">NBRC 102220</strain>
    </source>
</reference>
<organism evidence="1 2">
    <name type="scientific">Bisbaumannia pacifica</name>
    <dbReference type="NCBI Taxonomy" id="77098"/>
    <lineage>
        <taxon>Bacteria</taxon>
        <taxon>Pseudomonadati</taxon>
        <taxon>Pseudomonadota</taxon>
        <taxon>Gammaproteobacteria</taxon>
        <taxon>Oceanospirillales</taxon>
        <taxon>Halomonadaceae</taxon>
        <taxon>Bisbaumannia</taxon>
    </lineage>
</organism>
<dbReference type="EMBL" id="BJUK01000004">
    <property type="protein sequence ID" value="GEK46239.1"/>
    <property type="molecule type" value="Genomic_DNA"/>
</dbReference>
<dbReference type="Proteomes" id="UP000321275">
    <property type="component" value="Unassembled WGS sequence"/>
</dbReference>
<gene>
    <name evidence="1" type="ORF">HPA02_05220</name>
</gene>
<comment type="caution">
    <text evidence="1">The sequence shown here is derived from an EMBL/GenBank/DDBJ whole genome shotgun (WGS) entry which is preliminary data.</text>
</comment>
<evidence type="ECO:0000313" key="2">
    <source>
        <dbReference type="Proteomes" id="UP000321275"/>
    </source>
</evidence>